<keyword evidence="2" id="KW-1185">Reference proteome</keyword>
<reference evidence="1 2" key="1">
    <citation type="submission" date="2016-05" db="EMBL/GenBank/DDBJ databases">
        <title>Genomic and physiological characterization of Planctopirus sp. isolated from fresh water lake.</title>
        <authorList>
            <person name="Subhash Y."/>
            <person name="Ramana C."/>
        </authorList>
    </citation>
    <scope>NUCLEOTIDE SEQUENCE [LARGE SCALE GENOMIC DNA]</scope>
    <source>
        <strain evidence="1 2">JC280</strain>
    </source>
</reference>
<evidence type="ECO:0000313" key="1">
    <source>
        <dbReference type="EMBL" id="ODA33360.1"/>
    </source>
</evidence>
<gene>
    <name evidence="1" type="ORF">A6X21_18880</name>
</gene>
<dbReference type="Proteomes" id="UP000094828">
    <property type="component" value="Unassembled WGS sequence"/>
</dbReference>
<organism evidence="1 2">
    <name type="scientific">Planctopirus hydrillae</name>
    <dbReference type="NCBI Taxonomy" id="1841610"/>
    <lineage>
        <taxon>Bacteria</taxon>
        <taxon>Pseudomonadati</taxon>
        <taxon>Planctomycetota</taxon>
        <taxon>Planctomycetia</taxon>
        <taxon>Planctomycetales</taxon>
        <taxon>Planctomycetaceae</taxon>
        <taxon>Planctopirus</taxon>
    </lineage>
</organism>
<sequence length="83" mass="9378">MPLSTWQERWRKEHGDFAIPCIVSERYLQFSDSGTQRIGAGEVITLSVMTDASEKGPKKLCELIITREELTRVLELIEPASNA</sequence>
<proteinExistence type="predicted"/>
<comment type="caution">
    <text evidence="1">The sequence shown here is derived from an EMBL/GenBank/DDBJ whole genome shotgun (WGS) entry which is preliminary data.</text>
</comment>
<dbReference type="EMBL" id="LYDR01000055">
    <property type="protein sequence ID" value="ODA33360.1"/>
    <property type="molecule type" value="Genomic_DNA"/>
</dbReference>
<evidence type="ECO:0000313" key="2">
    <source>
        <dbReference type="Proteomes" id="UP000094828"/>
    </source>
</evidence>
<name>A0A1C3EJF3_9PLAN</name>
<dbReference type="AlphaFoldDB" id="A0A1C3EJF3"/>
<accession>A0A1C3EJF3</accession>
<protein>
    <submittedName>
        <fullName evidence="1">Uncharacterized protein</fullName>
    </submittedName>
</protein>